<keyword evidence="2 4" id="KW-0195">Cyclin</keyword>
<dbReference type="Proteomes" id="UP000006671">
    <property type="component" value="Unassembled WGS sequence"/>
</dbReference>
<feature type="compositionally biased region" description="Low complexity" evidence="5">
    <location>
        <begin position="139"/>
        <end position="165"/>
    </location>
</feature>
<dbReference type="InterPro" id="IPR006671">
    <property type="entry name" value="Cyclin_N"/>
</dbReference>
<feature type="region of interest" description="Disordered" evidence="5">
    <location>
        <begin position="215"/>
        <end position="267"/>
    </location>
</feature>
<dbReference type="OMA" id="NSELACC"/>
<keyword evidence="9" id="KW-1185">Reference proteome</keyword>
<dbReference type="Gene3D" id="1.10.472.10">
    <property type="entry name" value="Cyclin-like"/>
    <property type="match status" value="2"/>
</dbReference>
<dbReference type="EMBL" id="GG738915">
    <property type="protein sequence ID" value="EFC37675.1"/>
    <property type="molecule type" value="Genomic_DNA"/>
</dbReference>
<dbReference type="InterPro" id="IPR004367">
    <property type="entry name" value="Cyclin_C-dom"/>
</dbReference>
<evidence type="ECO:0000313" key="8">
    <source>
        <dbReference type="EMBL" id="EFC37675.1"/>
    </source>
</evidence>
<protein>
    <submittedName>
        <fullName evidence="8">Cyclin-like protein</fullName>
    </submittedName>
</protein>
<dbReference type="InterPro" id="IPR036915">
    <property type="entry name" value="Cyclin-like_sf"/>
</dbReference>
<dbReference type="CDD" id="cd20537">
    <property type="entry name" value="CYCLIN_CCNO-like_rpt2"/>
    <property type="match status" value="1"/>
</dbReference>
<dbReference type="eggNOG" id="KOG0654">
    <property type="taxonomic scope" value="Eukaryota"/>
</dbReference>
<dbReference type="GO" id="GO:0051301">
    <property type="term" value="P:cell division"/>
    <property type="evidence" value="ECO:0007669"/>
    <property type="project" value="UniProtKB-KW"/>
</dbReference>
<evidence type="ECO:0000256" key="2">
    <source>
        <dbReference type="ARBA" id="ARBA00023127"/>
    </source>
</evidence>
<evidence type="ECO:0000313" key="9">
    <source>
        <dbReference type="Proteomes" id="UP000006671"/>
    </source>
</evidence>
<dbReference type="FunFam" id="1.10.472.10:FF:000001">
    <property type="entry name" value="G2/mitotic-specific cyclin"/>
    <property type="match status" value="1"/>
</dbReference>
<dbReference type="VEuPathDB" id="AmoebaDB:NAEGRDRAFT_74526"/>
<feature type="domain" description="Cyclin-like" evidence="6">
    <location>
        <begin position="452"/>
        <end position="548"/>
    </location>
</feature>
<dbReference type="RefSeq" id="XP_002670419.1">
    <property type="nucleotide sequence ID" value="XM_002670373.1"/>
</dbReference>
<feature type="compositionally biased region" description="Low complexity" evidence="5">
    <location>
        <begin position="218"/>
        <end position="239"/>
    </location>
</feature>
<feature type="compositionally biased region" description="Polar residues" evidence="5">
    <location>
        <begin position="78"/>
        <end position="107"/>
    </location>
</feature>
<feature type="domain" description="Cyclin C-terminal" evidence="7">
    <location>
        <begin position="448"/>
        <end position="585"/>
    </location>
</feature>
<proteinExistence type="inferred from homology"/>
<dbReference type="OrthoDB" id="5590282at2759"/>
<evidence type="ECO:0000256" key="5">
    <source>
        <dbReference type="SAM" id="MobiDB-lite"/>
    </source>
</evidence>
<dbReference type="SUPFAM" id="SSF47954">
    <property type="entry name" value="Cyclin-like"/>
    <property type="match status" value="2"/>
</dbReference>
<feature type="compositionally biased region" description="Polar residues" evidence="5">
    <location>
        <begin position="597"/>
        <end position="612"/>
    </location>
</feature>
<dbReference type="SMART" id="SM01332">
    <property type="entry name" value="Cyclin_C"/>
    <property type="match status" value="1"/>
</dbReference>
<reference evidence="8 9" key="1">
    <citation type="journal article" date="2010" name="Cell">
        <title>The genome of Naegleria gruberi illuminates early eukaryotic versatility.</title>
        <authorList>
            <person name="Fritz-Laylin L.K."/>
            <person name="Prochnik S.E."/>
            <person name="Ginger M.L."/>
            <person name="Dacks J.B."/>
            <person name="Carpenter M.L."/>
            <person name="Field M.C."/>
            <person name="Kuo A."/>
            <person name="Paredez A."/>
            <person name="Chapman J."/>
            <person name="Pham J."/>
            <person name="Shu S."/>
            <person name="Neupane R."/>
            <person name="Cipriano M."/>
            <person name="Mancuso J."/>
            <person name="Tu H."/>
            <person name="Salamov A."/>
            <person name="Lindquist E."/>
            <person name="Shapiro H."/>
            <person name="Lucas S."/>
            <person name="Grigoriev I.V."/>
            <person name="Cande W.Z."/>
            <person name="Fulton C."/>
            <person name="Rokhsar D.S."/>
            <person name="Dawson S.C."/>
        </authorList>
    </citation>
    <scope>NUCLEOTIDE SEQUENCE [LARGE SCALE GENOMIC DNA]</scope>
    <source>
        <strain evidence="8 9">NEG-M</strain>
    </source>
</reference>
<dbReference type="GeneID" id="8857637"/>
<dbReference type="GO" id="GO:0016538">
    <property type="term" value="F:cyclin-dependent protein serine/threonine kinase regulator activity"/>
    <property type="evidence" value="ECO:0007669"/>
    <property type="project" value="InterPro"/>
</dbReference>
<feature type="region of interest" description="Disordered" evidence="5">
    <location>
        <begin position="70"/>
        <end position="107"/>
    </location>
</feature>
<evidence type="ECO:0000256" key="3">
    <source>
        <dbReference type="ARBA" id="ARBA00023306"/>
    </source>
</evidence>
<dbReference type="STRING" id="5762.D2VZL0"/>
<name>D2VZL0_NAEGR</name>
<dbReference type="GO" id="GO:0044772">
    <property type="term" value="P:mitotic cell cycle phase transition"/>
    <property type="evidence" value="ECO:0007669"/>
    <property type="project" value="InterPro"/>
</dbReference>
<evidence type="ECO:0000256" key="4">
    <source>
        <dbReference type="RuleBase" id="RU000383"/>
    </source>
</evidence>
<feature type="region of interest" description="Disordered" evidence="5">
    <location>
        <begin position="129"/>
        <end position="172"/>
    </location>
</feature>
<dbReference type="SMART" id="SM00385">
    <property type="entry name" value="CYCLIN"/>
    <property type="match status" value="2"/>
</dbReference>
<feature type="domain" description="Cyclin-like" evidence="6">
    <location>
        <begin position="355"/>
        <end position="439"/>
    </location>
</feature>
<evidence type="ECO:0000256" key="1">
    <source>
        <dbReference type="ARBA" id="ARBA00022618"/>
    </source>
</evidence>
<feature type="region of interest" description="Disordered" evidence="5">
    <location>
        <begin position="593"/>
        <end position="612"/>
    </location>
</feature>
<gene>
    <name evidence="8" type="ORF">NAEGRDRAFT_74526</name>
</gene>
<dbReference type="KEGG" id="ngr:NAEGRDRAFT_74526"/>
<accession>D2VZL0</accession>
<dbReference type="Pfam" id="PF02984">
    <property type="entry name" value="Cyclin_C"/>
    <property type="match status" value="1"/>
</dbReference>
<dbReference type="InParanoid" id="D2VZL0"/>
<sequence length="612" mass="69203">MNNNNRRPTTFNPCVANTNIRRANDENTLLQQQQYNSYNSKYEPFQSREILRDVTNSASSNQRNVMMQQGVCSQQQQPLKPNTIGQNNYYNSQNNIPKKPSSANLPQQTQPYKNVVQQTNSNTTTIYNYGQRPLNAPNTYQYSQQQQQPITLQQHHPQYNNSSSNNEDEEMAYFEDEEELTENNTIPIVPSIGVGYSVTSAAVASGYMSATSVFANPSSTSSVSQSSSYFSQQQQHSSSNNNFVAEDPANTSYESDEEPQKEPTNLLPSMQPLYYFREHHTGSGTINASTCNILVPPPTNPEDARCMRSVIFATDVEAEVLESMRLTQMKNKPNPRYMETVQTDITSNMRCILVDWMNEVASMYTLSPETLYLAVNILDRSLSKMSVRRNKLQAFGVASLFISSKFNEITPPELNEFIYIADDTYGKEEVLIIERIILNNLEFELVTVQPYDFIEKFLQICGVVDNPIVKYLTYYICEMQLQNIEVLNFPPSVIAASALMISLYLIDFNYWNSELACCFGFSNQACQGNSSLTPEDEQLVGIVNECLSSMFRFYVGMATGRINFSAVRSKYCHMVFQGVGECTRKVDKEPPFIPSVSKGSNPSTSTTPNYHP</sequence>
<dbReference type="PANTHER" id="PTHR10177">
    <property type="entry name" value="CYCLINS"/>
    <property type="match status" value="1"/>
</dbReference>
<dbReference type="Pfam" id="PF00134">
    <property type="entry name" value="Cyclin_N"/>
    <property type="match status" value="1"/>
</dbReference>
<comment type="similarity">
    <text evidence="4">Belongs to the cyclin family.</text>
</comment>
<evidence type="ECO:0000259" key="6">
    <source>
        <dbReference type="SMART" id="SM00385"/>
    </source>
</evidence>
<organism evidence="9">
    <name type="scientific">Naegleria gruberi</name>
    <name type="common">Amoeba</name>
    <dbReference type="NCBI Taxonomy" id="5762"/>
    <lineage>
        <taxon>Eukaryota</taxon>
        <taxon>Discoba</taxon>
        <taxon>Heterolobosea</taxon>
        <taxon>Tetramitia</taxon>
        <taxon>Eutetramitia</taxon>
        <taxon>Vahlkampfiidae</taxon>
        <taxon>Naegleria</taxon>
    </lineage>
</organism>
<keyword evidence="1" id="KW-0132">Cell division</keyword>
<dbReference type="InterPro" id="IPR013763">
    <property type="entry name" value="Cyclin-like_dom"/>
</dbReference>
<evidence type="ECO:0000259" key="7">
    <source>
        <dbReference type="SMART" id="SM01332"/>
    </source>
</evidence>
<keyword evidence="3" id="KW-0131">Cell cycle</keyword>
<dbReference type="AlphaFoldDB" id="D2VZL0"/>
<dbReference type="InterPro" id="IPR039361">
    <property type="entry name" value="Cyclin"/>
</dbReference>